<dbReference type="PANTHER" id="PTHR43711:SF26">
    <property type="entry name" value="SENSOR HISTIDINE KINASE RCSC"/>
    <property type="match status" value="1"/>
</dbReference>
<evidence type="ECO:0000313" key="11">
    <source>
        <dbReference type="Proteomes" id="UP000015350"/>
    </source>
</evidence>
<dbReference type="InterPro" id="IPR003594">
    <property type="entry name" value="HATPase_dom"/>
</dbReference>
<organism evidence="10 11">
    <name type="scientific">Magnetospirillum fulvum MGU-K5</name>
    <dbReference type="NCBI Taxonomy" id="1316936"/>
    <lineage>
        <taxon>Bacteria</taxon>
        <taxon>Pseudomonadati</taxon>
        <taxon>Pseudomonadota</taxon>
        <taxon>Alphaproteobacteria</taxon>
        <taxon>Rhodospirillales</taxon>
        <taxon>Rhodospirillaceae</taxon>
        <taxon>Magnetospirillum</taxon>
    </lineage>
</organism>
<keyword evidence="5" id="KW-0418">Kinase</keyword>
<evidence type="ECO:0000256" key="1">
    <source>
        <dbReference type="ARBA" id="ARBA00000085"/>
    </source>
</evidence>
<comment type="caution">
    <text evidence="10">The sequence shown here is derived from an EMBL/GenBank/DDBJ whole genome shotgun (WGS) entry which is preliminary data.</text>
</comment>
<evidence type="ECO:0000256" key="8">
    <source>
        <dbReference type="SAM" id="Phobius"/>
    </source>
</evidence>
<evidence type="ECO:0000259" key="9">
    <source>
        <dbReference type="PROSITE" id="PS50109"/>
    </source>
</evidence>
<dbReference type="CDD" id="cd00075">
    <property type="entry name" value="HATPase"/>
    <property type="match status" value="1"/>
</dbReference>
<dbReference type="Pfam" id="PF02518">
    <property type="entry name" value="HATPase_c"/>
    <property type="match status" value="1"/>
</dbReference>
<evidence type="ECO:0000256" key="6">
    <source>
        <dbReference type="ARBA" id="ARBA00023012"/>
    </source>
</evidence>
<keyword evidence="6" id="KW-0902">Two-component regulatory system</keyword>
<gene>
    <name evidence="10" type="ORF">K678_15431</name>
</gene>
<dbReference type="InterPro" id="IPR036097">
    <property type="entry name" value="HisK_dim/P_sf"/>
</dbReference>
<dbReference type="InterPro" id="IPR036890">
    <property type="entry name" value="HATPase_C_sf"/>
</dbReference>
<dbReference type="Gene3D" id="3.30.565.10">
    <property type="entry name" value="Histidine kinase-like ATPase, C-terminal domain"/>
    <property type="match status" value="1"/>
</dbReference>
<dbReference type="Gene3D" id="1.10.287.130">
    <property type="match status" value="1"/>
</dbReference>
<dbReference type="InterPro" id="IPR003661">
    <property type="entry name" value="HisK_dim/P_dom"/>
</dbReference>
<dbReference type="InterPro" id="IPR004358">
    <property type="entry name" value="Sig_transdc_His_kin-like_C"/>
</dbReference>
<evidence type="ECO:0000256" key="4">
    <source>
        <dbReference type="ARBA" id="ARBA00022679"/>
    </source>
</evidence>
<dbReference type="PRINTS" id="PR00344">
    <property type="entry name" value="BCTRLSENSOR"/>
</dbReference>
<dbReference type="Gene3D" id="3.30.450.20">
    <property type="entry name" value="PAS domain"/>
    <property type="match status" value="2"/>
</dbReference>
<dbReference type="InterPro" id="IPR005467">
    <property type="entry name" value="His_kinase_dom"/>
</dbReference>
<reference evidence="10 11" key="1">
    <citation type="submission" date="2013-04" db="EMBL/GenBank/DDBJ databases">
        <authorList>
            <person name="Kuznetsov B."/>
            <person name="Ivanovsky R."/>
        </authorList>
    </citation>
    <scope>NUCLEOTIDE SEQUENCE [LARGE SCALE GENOMIC DNA]</scope>
    <source>
        <strain evidence="10 11">MGU-K5</strain>
    </source>
</reference>
<keyword evidence="8" id="KW-1133">Transmembrane helix</keyword>
<keyword evidence="3" id="KW-0597">Phosphoprotein</keyword>
<keyword evidence="4" id="KW-0808">Transferase</keyword>
<keyword evidence="8" id="KW-0472">Membrane</keyword>
<feature type="transmembrane region" description="Helical" evidence="8">
    <location>
        <begin position="280"/>
        <end position="300"/>
    </location>
</feature>
<feature type="transmembrane region" description="Helical" evidence="8">
    <location>
        <begin position="12"/>
        <end position="34"/>
    </location>
</feature>
<accession>S9S929</accession>
<dbReference type="eggNOG" id="COG0642">
    <property type="taxonomic scope" value="Bacteria"/>
</dbReference>
<dbReference type="EMBL" id="AQPH01000082">
    <property type="protein sequence ID" value="EPY00558.1"/>
    <property type="molecule type" value="Genomic_DNA"/>
</dbReference>
<comment type="catalytic activity">
    <reaction evidence="1">
        <text>ATP + protein L-histidine = ADP + protein N-phospho-L-histidine.</text>
        <dbReference type="EC" id="2.7.13.3"/>
    </reaction>
</comment>
<dbReference type="SUPFAM" id="SSF55874">
    <property type="entry name" value="ATPase domain of HSP90 chaperone/DNA topoisomerase II/histidine kinase"/>
    <property type="match status" value="1"/>
</dbReference>
<dbReference type="PROSITE" id="PS50109">
    <property type="entry name" value="HIS_KIN"/>
    <property type="match status" value="1"/>
</dbReference>
<dbReference type="Pfam" id="PF22588">
    <property type="entry name" value="dCache_1_like"/>
    <property type="match status" value="1"/>
</dbReference>
<feature type="domain" description="Histidine kinase" evidence="9">
    <location>
        <begin position="337"/>
        <end position="555"/>
    </location>
</feature>
<evidence type="ECO:0000256" key="7">
    <source>
        <dbReference type="SAM" id="Coils"/>
    </source>
</evidence>
<evidence type="ECO:0000313" key="10">
    <source>
        <dbReference type="EMBL" id="EPY00558.1"/>
    </source>
</evidence>
<dbReference type="InterPro" id="IPR054327">
    <property type="entry name" value="His-kinase-like_sensor"/>
</dbReference>
<keyword evidence="7" id="KW-0175">Coiled coil</keyword>
<dbReference type="CDD" id="cd00082">
    <property type="entry name" value="HisKA"/>
    <property type="match status" value="1"/>
</dbReference>
<evidence type="ECO:0000256" key="5">
    <source>
        <dbReference type="ARBA" id="ARBA00022777"/>
    </source>
</evidence>
<dbReference type="InterPro" id="IPR050736">
    <property type="entry name" value="Sensor_HK_Regulatory"/>
</dbReference>
<dbReference type="CDD" id="cd12915">
    <property type="entry name" value="PDC2_DGC_like"/>
    <property type="match status" value="1"/>
</dbReference>
<dbReference type="SUPFAM" id="SSF47384">
    <property type="entry name" value="Homodimeric domain of signal transducing histidine kinase"/>
    <property type="match status" value="1"/>
</dbReference>
<evidence type="ECO:0000256" key="3">
    <source>
        <dbReference type="ARBA" id="ARBA00022553"/>
    </source>
</evidence>
<feature type="coiled-coil region" evidence="7">
    <location>
        <begin position="303"/>
        <end position="330"/>
    </location>
</feature>
<dbReference type="SMART" id="SM00388">
    <property type="entry name" value="HisKA"/>
    <property type="match status" value="1"/>
</dbReference>
<dbReference type="Proteomes" id="UP000015350">
    <property type="component" value="Unassembled WGS sequence"/>
</dbReference>
<dbReference type="Pfam" id="PF00512">
    <property type="entry name" value="HisKA"/>
    <property type="match status" value="1"/>
</dbReference>
<dbReference type="EC" id="2.7.13.3" evidence="2"/>
<evidence type="ECO:0000256" key="2">
    <source>
        <dbReference type="ARBA" id="ARBA00012438"/>
    </source>
</evidence>
<name>S9S929_MAGFU</name>
<dbReference type="AlphaFoldDB" id="S9S929"/>
<proteinExistence type="predicted"/>
<sequence>MDAVIGHRPARMIVIAVAILTSVSAWGSSALWLADDYHNTRRERLDTLDRMSQLAAEHVRRLVSLTDLFLETVDSAEQGAGVVSSKAMSGFMSILGDDDCTVPLGLVGHDNVLRSLTAEQGFLVSDRSYLQEAQPGRMVVSSPIESRIGGKWIIPLVRRVADPANPVAMILTAIDIDALERLYDGFRDKNGGAITLMRIDGMVLARSPHLPDAVGRMLDTDPAYQQFIGKTERGNFTEISPLDGQTRTVAFSMVKPYGLTVLVSMTNEEILLPWWQRVRFGLIVLIAVTGVIVGGTWLVLRLLARLEREAQSLECRVEERTRDLRRMMDRRRVFLASLSHELRSPLNVILGFSDALMGGLHGTLTPGQRSYLADIHRSGGLLHDLVDDLLDSAAIEAGSLRLDVSTVDLVGLIHEVEAMISQQARSAGIVVAIRVDPPELKLWADRRRLLQVLLNLGTNAVKYGGSGCRVDFVASATADGGCRITVADNGRGMSEEETVLALTPFGRANNVASIEGTGLGLPLSAGICALHDGRLVVSSRIGEGTRVEITLPPTRVILPEERVSTASASSTPALVAMG</sequence>
<protein>
    <recommendedName>
        <fullName evidence="2">histidine kinase</fullName>
        <ecNumber evidence="2">2.7.13.3</ecNumber>
    </recommendedName>
</protein>
<dbReference type="GO" id="GO:0000155">
    <property type="term" value="F:phosphorelay sensor kinase activity"/>
    <property type="evidence" value="ECO:0007669"/>
    <property type="project" value="InterPro"/>
</dbReference>
<dbReference type="SMART" id="SM00387">
    <property type="entry name" value="HATPase_c"/>
    <property type="match status" value="1"/>
</dbReference>
<dbReference type="PANTHER" id="PTHR43711">
    <property type="entry name" value="TWO-COMPONENT HISTIDINE KINASE"/>
    <property type="match status" value="1"/>
</dbReference>
<dbReference type="STRING" id="1316936.K678_15431"/>
<keyword evidence="8" id="KW-0812">Transmembrane</keyword>